<comment type="caution">
    <text evidence="3">The sequence shown here is derived from an EMBL/GenBank/DDBJ whole genome shotgun (WGS) entry which is preliminary data.</text>
</comment>
<dbReference type="PANTHER" id="PTHR33279:SF6">
    <property type="entry name" value="SULFUR CARRIER PROTEIN YEDF-RELATED"/>
    <property type="match status" value="1"/>
</dbReference>
<name>A0A1L8D1B6_9THEO</name>
<dbReference type="InterPro" id="IPR001455">
    <property type="entry name" value="TusA-like"/>
</dbReference>
<dbReference type="STRING" id="661089.ciss_08400"/>
<dbReference type="NCBIfam" id="NF008242">
    <property type="entry name" value="PRK11018.1"/>
    <property type="match status" value="1"/>
</dbReference>
<evidence type="ECO:0000313" key="4">
    <source>
        <dbReference type="Proteomes" id="UP000187338"/>
    </source>
</evidence>
<comment type="similarity">
    <text evidence="1">Belongs to the sulfur carrier protein TusA family.</text>
</comment>
<keyword evidence="4" id="KW-1185">Reference proteome</keyword>
<dbReference type="SUPFAM" id="SSF64307">
    <property type="entry name" value="SirA-like"/>
    <property type="match status" value="1"/>
</dbReference>
<dbReference type="Proteomes" id="UP000187338">
    <property type="component" value="Unassembled WGS sequence"/>
</dbReference>
<protein>
    <recommendedName>
        <fullName evidence="2">UPF0033 domain-containing protein</fullName>
    </recommendedName>
</protein>
<sequence>MEEKRYVLDLRGEPCPYPVVYSLQVLAELESGSLLEILADCPQSFKSVPEEVVKAGYEMAEPPQKIGPTLRFLVRKP</sequence>
<feature type="domain" description="UPF0033" evidence="2">
    <location>
        <begin position="8"/>
        <end position="32"/>
    </location>
</feature>
<dbReference type="InterPro" id="IPR036868">
    <property type="entry name" value="TusA-like_sf"/>
</dbReference>
<dbReference type="Gene3D" id="3.30.110.40">
    <property type="entry name" value="TusA-like domain"/>
    <property type="match status" value="1"/>
</dbReference>
<gene>
    <name evidence="3" type="ORF">ciss_08400</name>
</gene>
<proteinExistence type="inferred from homology"/>
<dbReference type="AlphaFoldDB" id="A0A1L8D1B6"/>
<dbReference type="EMBL" id="BDJL01000023">
    <property type="protein sequence ID" value="GAV24907.1"/>
    <property type="molecule type" value="Genomic_DNA"/>
</dbReference>
<dbReference type="OrthoDB" id="9796234at2"/>
<dbReference type="PROSITE" id="PS01148">
    <property type="entry name" value="UPF0033"/>
    <property type="match status" value="1"/>
</dbReference>
<dbReference type="RefSeq" id="WP_075865090.1">
    <property type="nucleotide sequence ID" value="NZ_BDJL01000023.1"/>
</dbReference>
<dbReference type="Pfam" id="PF01206">
    <property type="entry name" value="TusA"/>
    <property type="match status" value="1"/>
</dbReference>
<evidence type="ECO:0000256" key="1">
    <source>
        <dbReference type="ARBA" id="ARBA00008984"/>
    </source>
</evidence>
<reference evidence="4" key="1">
    <citation type="submission" date="2016-12" db="EMBL/GenBank/DDBJ databases">
        <title>Draft Genome Sequences od Carboxydothermus pertinax and islandicus, Hydrogenogenic Carboxydotrophic Bacteria.</title>
        <authorList>
            <person name="Fukuyama Y."/>
            <person name="Ohmae K."/>
            <person name="Yoneda Y."/>
            <person name="Yoshida T."/>
            <person name="Sako Y."/>
        </authorList>
    </citation>
    <scope>NUCLEOTIDE SEQUENCE [LARGE SCALE GENOMIC DNA]</scope>
    <source>
        <strain evidence="4">SET</strain>
    </source>
</reference>
<organism evidence="3 4">
    <name type="scientific">Carboxydothermus islandicus</name>
    <dbReference type="NCBI Taxonomy" id="661089"/>
    <lineage>
        <taxon>Bacteria</taxon>
        <taxon>Bacillati</taxon>
        <taxon>Bacillota</taxon>
        <taxon>Clostridia</taxon>
        <taxon>Thermoanaerobacterales</taxon>
        <taxon>Thermoanaerobacteraceae</taxon>
        <taxon>Carboxydothermus</taxon>
    </lineage>
</organism>
<dbReference type="PANTHER" id="PTHR33279">
    <property type="entry name" value="SULFUR CARRIER PROTEIN YEDF-RELATED"/>
    <property type="match status" value="1"/>
</dbReference>
<accession>A0A1L8D1B6</accession>
<evidence type="ECO:0000259" key="2">
    <source>
        <dbReference type="PROSITE" id="PS01148"/>
    </source>
</evidence>
<evidence type="ECO:0000313" key="3">
    <source>
        <dbReference type="EMBL" id="GAV24907.1"/>
    </source>
</evidence>